<name>A0A5A7QKM9_STRAF</name>
<evidence type="ECO:0000256" key="6">
    <source>
        <dbReference type="ARBA" id="ARBA00023316"/>
    </source>
</evidence>
<accession>A0A5A7QKM9</accession>
<keyword evidence="4 7" id="KW-0732">Signal</keyword>
<dbReference type="InterPro" id="IPR036749">
    <property type="entry name" value="Expansin_CBD_sf"/>
</dbReference>
<evidence type="ECO:0000256" key="5">
    <source>
        <dbReference type="ARBA" id="ARBA00023136"/>
    </source>
</evidence>
<keyword evidence="2 7" id="KW-0134">Cell wall</keyword>
<dbReference type="Gene3D" id="2.60.40.760">
    <property type="entry name" value="Expansin, cellulose-binding-like domain"/>
    <property type="match status" value="1"/>
</dbReference>
<evidence type="ECO:0000313" key="11">
    <source>
        <dbReference type="Proteomes" id="UP000325081"/>
    </source>
</evidence>
<dbReference type="Pfam" id="PF01357">
    <property type="entry name" value="Expansin_C"/>
    <property type="match status" value="1"/>
</dbReference>
<comment type="similarity">
    <text evidence="1 7">Belongs to the expansin family. Expansin A subfamily.</text>
</comment>
<dbReference type="InterPro" id="IPR007117">
    <property type="entry name" value="Expansin_CBD"/>
</dbReference>
<evidence type="ECO:0000256" key="1">
    <source>
        <dbReference type="ARBA" id="ARBA00005392"/>
    </source>
</evidence>
<evidence type="ECO:0000256" key="3">
    <source>
        <dbReference type="ARBA" id="ARBA00022525"/>
    </source>
</evidence>
<dbReference type="GO" id="GO:0016020">
    <property type="term" value="C:membrane"/>
    <property type="evidence" value="ECO:0007669"/>
    <property type="project" value="UniProtKB-SubCell"/>
</dbReference>
<dbReference type="PROSITE" id="PS50843">
    <property type="entry name" value="EXPANSIN_CBD"/>
    <property type="match status" value="1"/>
</dbReference>
<evidence type="ECO:0000313" key="10">
    <source>
        <dbReference type="EMBL" id="GER45432.1"/>
    </source>
</evidence>
<dbReference type="CDD" id="cd22274">
    <property type="entry name" value="DPBB_EXPA_N"/>
    <property type="match status" value="1"/>
</dbReference>
<dbReference type="PRINTS" id="PR01225">
    <property type="entry name" value="EXPANSNFAMLY"/>
</dbReference>
<dbReference type="InterPro" id="IPR007118">
    <property type="entry name" value="Expan_Lol_pI"/>
</dbReference>
<evidence type="ECO:0000256" key="7">
    <source>
        <dbReference type="RuleBase" id="RU365023"/>
    </source>
</evidence>
<comment type="subcellular location">
    <subcellularLocation>
        <location evidence="7">Secreted</location>
        <location evidence="7">Cell wall</location>
    </subcellularLocation>
    <subcellularLocation>
        <location evidence="7">Membrane</location>
        <topology evidence="7">Peripheral membrane protein</topology>
    </subcellularLocation>
</comment>
<comment type="function">
    <text evidence="7">Causes loosening and extension of plant cell walls by disrupting non-covalent bonding between cellulose microfibrils and matrix glucans. No enzymatic activity has been found.</text>
</comment>
<proteinExistence type="inferred from homology"/>
<evidence type="ECO:0000259" key="9">
    <source>
        <dbReference type="PROSITE" id="PS50843"/>
    </source>
</evidence>
<protein>
    <recommendedName>
        <fullName evidence="7">Expansin</fullName>
    </recommendedName>
</protein>
<evidence type="ECO:0000259" key="8">
    <source>
        <dbReference type="PROSITE" id="PS50842"/>
    </source>
</evidence>
<feature type="domain" description="Expansin-like CBD" evidence="9">
    <location>
        <begin position="187"/>
        <end position="266"/>
    </location>
</feature>
<dbReference type="PRINTS" id="PR01226">
    <property type="entry name" value="EXPANSIN"/>
</dbReference>
<dbReference type="Pfam" id="PF03330">
    <property type="entry name" value="DPBB_1"/>
    <property type="match status" value="1"/>
</dbReference>
<dbReference type="Proteomes" id="UP000325081">
    <property type="component" value="Unassembled WGS sequence"/>
</dbReference>
<keyword evidence="11" id="KW-1185">Reference proteome</keyword>
<feature type="chain" id="PRO_5023159023" description="Expansin" evidence="7">
    <location>
        <begin position="27"/>
        <end position="270"/>
    </location>
</feature>
<dbReference type="AlphaFoldDB" id="A0A5A7QKM9"/>
<feature type="signal peptide" evidence="7">
    <location>
        <begin position="1"/>
        <end position="26"/>
    </location>
</feature>
<dbReference type="InterPro" id="IPR002963">
    <property type="entry name" value="Expansin"/>
</dbReference>
<dbReference type="InterPro" id="IPR036908">
    <property type="entry name" value="RlpA-like_sf"/>
</dbReference>
<dbReference type="SMART" id="SM00837">
    <property type="entry name" value="DPBB_1"/>
    <property type="match status" value="1"/>
</dbReference>
<dbReference type="InterPro" id="IPR007112">
    <property type="entry name" value="Expansin/allergen_DPBB_dom"/>
</dbReference>
<dbReference type="GO" id="GO:0009653">
    <property type="term" value="P:anatomical structure morphogenesis"/>
    <property type="evidence" value="ECO:0007669"/>
    <property type="project" value="UniProtKB-ARBA"/>
</dbReference>
<dbReference type="PROSITE" id="PS50842">
    <property type="entry name" value="EXPANSIN_EG45"/>
    <property type="match status" value="1"/>
</dbReference>
<dbReference type="EMBL" id="BKCP01007182">
    <property type="protein sequence ID" value="GER45432.1"/>
    <property type="molecule type" value="Genomic_DNA"/>
</dbReference>
<feature type="domain" description="Expansin-like EG45" evidence="8">
    <location>
        <begin position="71"/>
        <end position="177"/>
    </location>
</feature>
<gene>
    <name evidence="10" type="ORF">STAS_22373</name>
</gene>
<keyword evidence="6 7" id="KW-0961">Cell wall biogenesis/degradation</keyword>
<dbReference type="Gene3D" id="2.40.40.10">
    <property type="entry name" value="RlpA-like domain"/>
    <property type="match status" value="1"/>
</dbReference>
<reference evidence="11" key="1">
    <citation type="journal article" date="2019" name="Curr. Biol.">
        <title>Genome Sequence of Striga asiatica Provides Insight into the Evolution of Plant Parasitism.</title>
        <authorList>
            <person name="Yoshida S."/>
            <person name="Kim S."/>
            <person name="Wafula E.K."/>
            <person name="Tanskanen J."/>
            <person name="Kim Y.M."/>
            <person name="Honaas L."/>
            <person name="Yang Z."/>
            <person name="Spallek T."/>
            <person name="Conn C.E."/>
            <person name="Ichihashi Y."/>
            <person name="Cheong K."/>
            <person name="Cui S."/>
            <person name="Der J.P."/>
            <person name="Gundlach H."/>
            <person name="Jiao Y."/>
            <person name="Hori C."/>
            <person name="Ishida J.K."/>
            <person name="Kasahara H."/>
            <person name="Kiba T."/>
            <person name="Kim M.S."/>
            <person name="Koo N."/>
            <person name="Laohavisit A."/>
            <person name="Lee Y.H."/>
            <person name="Lumba S."/>
            <person name="McCourt P."/>
            <person name="Mortimer J.C."/>
            <person name="Mutuku J.M."/>
            <person name="Nomura T."/>
            <person name="Sasaki-Sekimoto Y."/>
            <person name="Seto Y."/>
            <person name="Wang Y."/>
            <person name="Wakatake T."/>
            <person name="Sakakibara H."/>
            <person name="Demura T."/>
            <person name="Yamaguchi S."/>
            <person name="Yoneyama K."/>
            <person name="Manabe R.I."/>
            <person name="Nelson D.C."/>
            <person name="Schulman A.H."/>
            <person name="Timko M.P."/>
            <person name="dePamphilis C.W."/>
            <person name="Choi D."/>
            <person name="Shirasu K."/>
        </authorList>
    </citation>
    <scope>NUCLEOTIDE SEQUENCE [LARGE SCALE GENOMIC DNA]</scope>
    <source>
        <strain evidence="11">cv. UVA1</strain>
    </source>
</reference>
<evidence type="ECO:0000256" key="2">
    <source>
        <dbReference type="ARBA" id="ARBA00022512"/>
    </source>
</evidence>
<organism evidence="10 11">
    <name type="scientific">Striga asiatica</name>
    <name type="common">Asiatic witchweed</name>
    <name type="synonym">Buchnera asiatica</name>
    <dbReference type="NCBI Taxonomy" id="4170"/>
    <lineage>
        <taxon>Eukaryota</taxon>
        <taxon>Viridiplantae</taxon>
        <taxon>Streptophyta</taxon>
        <taxon>Embryophyta</taxon>
        <taxon>Tracheophyta</taxon>
        <taxon>Spermatophyta</taxon>
        <taxon>Magnoliopsida</taxon>
        <taxon>eudicotyledons</taxon>
        <taxon>Gunneridae</taxon>
        <taxon>Pentapetalae</taxon>
        <taxon>asterids</taxon>
        <taxon>lamiids</taxon>
        <taxon>Lamiales</taxon>
        <taxon>Orobanchaceae</taxon>
        <taxon>Buchnereae</taxon>
        <taxon>Striga</taxon>
    </lineage>
</organism>
<dbReference type="SUPFAM" id="SSF50685">
    <property type="entry name" value="Barwin-like endoglucanases"/>
    <property type="match status" value="1"/>
</dbReference>
<dbReference type="InterPro" id="IPR009009">
    <property type="entry name" value="RlpA-like_DPBB"/>
</dbReference>
<sequence>MAVSISKSLFSSILLVIFLMLALADAHSLLDGKRRLLAGKRKPKIITFRPKPWRDAHATFYGGADGSETFGGACGYEEGQVKELYGVNTTALSTALFNDGKTCGACYEIKCAGRNKWCKRGQSIFVTATNFCPPSGWCSAPNEHFDLSQPAFLQIAEYEAGIVPVKYRRVPCKKQGGIRFTINGNPYFNLVTVTNVGGSGDVAKLEVSSGSQQWALLGRNWGQKWETNTKLVGQALSFRITTSDGRKLTLRNIVPNDWQFGKTYEGTNFH</sequence>
<dbReference type="PANTHER" id="PTHR31867">
    <property type="entry name" value="EXPANSIN-A15"/>
    <property type="match status" value="1"/>
</dbReference>
<dbReference type="GO" id="GO:0005576">
    <property type="term" value="C:extracellular region"/>
    <property type="evidence" value="ECO:0007669"/>
    <property type="project" value="InterPro"/>
</dbReference>
<evidence type="ECO:0000256" key="4">
    <source>
        <dbReference type="ARBA" id="ARBA00022729"/>
    </source>
</evidence>
<keyword evidence="5" id="KW-0472">Membrane</keyword>
<keyword evidence="3 7" id="KW-0964">Secreted</keyword>
<dbReference type="GO" id="GO:0009664">
    <property type="term" value="P:plant-type cell wall organization"/>
    <property type="evidence" value="ECO:0007669"/>
    <property type="project" value="InterPro"/>
</dbReference>
<dbReference type="SUPFAM" id="SSF49590">
    <property type="entry name" value="PHL pollen allergen"/>
    <property type="match status" value="1"/>
</dbReference>
<comment type="caution">
    <text evidence="10">The sequence shown here is derived from an EMBL/GenBank/DDBJ whole genome shotgun (WGS) entry which is preliminary data.</text>
</comment>
<dbReference type="OrthoDB" id="5823761at2759"/>